<feature type="transmembrane region" description="Helical" evidence="7">
    <location>
        <begin position="180"/>
        <end position="199"/>
    </location>
</feature>
<feature type="region of interest" description="Disordered" evidence="6">
    <location>
        <begin position="291"/>
        <end position="324"/>
    </location>
</feature>
<dbReference type="Gene3D" id="1.10.3730.20">
    <property type="match status" value="2"/>
</dbReference>
<keyword evidence="10" id="KW-1185">Reference proteome</keyword>
<evidence type="ECO:0000256" key="3">
    <source>
        <dbReference type="ARBA" id="ARBA00022692"/>
    </source>
</evidence>
<feature type="transmembrane region" description="Helical" evidence="7">
    <location>
        <begin position="149"/>
        <end position="168"/>
    </location>
</feature>
<evidence type="ECO:0000256" key="6">
    <source>
        <dbReference type="SAM" id="MobiDB-lite"/>
    </source>
</evidence>
<feature type="domain" description="EamA" evidence="8">
    <location>
        <begin position="149"/>
        <end position="281"/>
    </location>
</feature>
<comment type="similarity">
    <text evidence="2">Belongs to the EamA transporter family.</text>
</comment>
<evidence type="ECO:0000256" key="4">
    <source>
        <dbReference type="ARBA" id="ARBA00022989"/>
    </source>
</evidence>
<dbReference type="InterPro" id="IPR050638">
    <property type="entry name" value="AA-Vitamin_Transporters"/>
</dbReference>
<feature type="transmembrane region" description="Helical" evidence="7">
    <location>
        <begin position="70"/>
        <end position="90"/>
    </location>
</feature>
<evidence type="ECO:0000259" key="8">
    <source>
        <dbReference type="Pfam" id="PF00892"/>
    </source>
</evidence>
<evidence type="ECO:0000313" key="10">
    <source>
        <dbReference type="Proteomes" id="UP001074726"/>
    </source>
</evidence>
<reference evidence="9" key="1">
    <citation type="submission" date="2022-08" db="EMBL/GenBank/DDBJ databases">
        <title>Genome sequencing of Nocardioides sp. STR2.</title>
        <authorList>
            <person name="So Y."/>
        </authorList>
    </citation>
    <scope>NUCLEOTIDE SEQUENCE</scope>
    <source>
        <strain evidence="9">STR2</strain>
    </source>
</reference>
<dbReference type="InterPro" id="IPR037185">
    <property type="entry name" value="EmrE-like"/>
</dbReference>
<dbReference type="Pfam" id="PF00892">
    <property type="entry name" value="EamA"/>
    <property type="match status" value="2"/>
</dbReference>
<protein>
    <submittedName>
        <fullName evidence="9">EamA family transporter</fullName>
    </submittedName>
</protein>
<keyword evidence="5 7" id="KW-0472">Membrane</keyword>
<dbReference type="RefSeq" id="WP_268113598.1">
    <property type="nucleotide sequence ID" value="NZ_JAPPUX010000006.1"/>
</dbReference>
<dbReference type="EMBL" id="JAPPUX010000006">
    <property type="protein sequence ID" value="MCY4728565.1"/>
    <property type="molecule type" value="Genomic_DNA"/>
</dbReference>
<organism evidence="9 10">
    <name type="scientific">Nocardioides pini</name>
    <dbReference type="NCBI Taxonomy" id="2975053"/>
    <lineage>
        <taxon>Bacteria</taxon>
        <taxon>Bacillati</taxon>
        <taxon>Actinomycetota</taxon>
        <taxon>Actinomycetes</taxon>
        <taxon>Propionibacteriales</taxon>
        <taxon>Nocardioidaceae</taxon>
        <taxon>Nocardioides</taxon>
    </lineage>
</organism>
<name>A0ABT4CI07_9ACTN</name>
<feature type="transmembrane region" description="Helical" evidence="7">
    <location>
        <begin position="96"/>
        <end position="116"/>
    </location>
</feature>
<feature type="transmembrane region" description="Helical" evidence="7">
    <location>
        <begin position="123"/>
        <end position="143"/>
    </location>
</feature>
<evidence type="ECO:0000313" key="9">
    <source>
        <dbReference type="EMBL" id="MCY4728565.1"/>
    </source>
</evidence>
<feature type="domain" description="EamA" evidence="8">
    <location>
        <begin position="13"/>
        <end position="139"/>
    </location>
</feature>
<gene>
    <name evidence="9" type="ORF">NYO98_19950</name>
</gene>
<dbReference type="PANTHER" id="PTHR32322">
    <property type="entry name" value="INNER MEMBRANE TRANSPORTER"/>
    <property type="match status" value="1"/>
</dbReference>
<comment type="subcellular location">
    <subcellularLocation>
        <location evidence="1">Membrane</location>
        <topology evidence="1">Multi-pass membrane protein</topology>
    </subcellularLocation>
</comment>
<sequence>MSTSASPGSWGAALVTAVAPVAWGTTYVVTAHLLPDGRPLFAAATRALPAGLVLLALSRQLPRGNWWWRALVLGLLNFAAFFPLLFLSAYRLPGGVASTVHAASPLVVMALAWLVLREVPGRLRVLGGLVGLVGVGLLVLRSTSSIDTLGLLAAGGSVLSSALGFVLVRRWPAPVDTLTLVSWQLVVGGLALVPLTLVVEGPPPALDLSAVGGLLWLAGIGTVLAYACWFRGLARLPAGTVSLIGLLNPVVATSLGIVVSGEPFGAVAVLGMSLIAGGVLLGQPALASRRRAPRDHVTPLPCAGDDGHPAAARVPADTPATRAA</sequence>
<feature type="transmembrane region" description="Helical" evidence="7">
    <location>
        <begin position="40"/>
        <end position="58"/>
    </location>
</feature>
<proteinExistence type="inferred from homology"/>
<evidence type="ECO:0000256" key="5">
    <source>
        <dbReference type="ARBA" id="ARBA00023136"/>
    </source>
</evidence>
<dbReference type="Proteomes" id="UP001074726">
    <property type="component" value="Unassembled WGS sequence"/>
</dbReference>
<evidence type="ECO:0000256" key="7">
    <source>
        <dbReference type="SAM" id="Phobius"/>
    </source>
</evidence>
<keyword evidence="4 7" id="KW-1133">Transmembrane helix</keyword>
<evidence type="ECO:0000256" key="1">
    <source>
        <dbReference type="ARBA" id="ARBA00004141"/>
    </source>
</evidence>
<keyword evidence="3 7" id="KW-0812">Transmembrane</keyword>
<dbReference type="SUPFAM" id="SSF103481">
    <property type="entry name" value="Multidrug resistance efflux transporter EmrE"/>
    <property type="match status" value="2"/>
</dbReference>
<feature type="transmembrane region" description="Helical" evidence="7">
    <location>
        <begin position="264"/>
        <end position="282"/>
    </location>
</feature>
<feature type="transmembrane region" description="Helical" evidence="7">
    <location>
        <begin position="211"/>
        <end position="229"/>
    </location>
</feature>
<dbReference type="InterPro" id="IPR000620">
    <property type="entry name" value="EamA_dom"/>
</dbReference>
<comment type="caution">
    <text evidence="9">The sequence shown here is derived from an EMBL/GenBank/DDBJ whole genome shotgun (WGS) entry which is preliminary data.</text>
</comment>
<evidence type="ECO:0000256" key="2">
    <source>
        <dbReference type="ARBA" id="ARBA00007362"/>
    </source>
</evidence>
<dbReference type="PANTHER" id="PTHR32322:SF2">
    <property type="entry name" value="EAMA DOMAIN-CONTAINING PROTEIN"/>
    <property type="match status" value="1"/>
</dbReference>
<feature type="transmembrane region" description="Helical" evidence="7">
    <location>
        <begin position="236"/>
        <end position="258"/>
    </location>
</feature>
<accession>A0ABT4CI07</accession>